<dbReference type="InterPro" id="IPR052155">
    <property type="entry name" value="Biofilm_reg_signaling"/>
</dbReference>
<evidence type="ECO:0000313" key="6">
    <source>
        <dbReference type="Proteomes" id="UP001361570"/>
    </source>
</evidence>
<evidence type="ECO:0000256" key="2">
    <source>
        <dbReference type="SAM" id="Phobius"/>
    </source>
</evidence>
<dbReference type="Proteomes" id="UP001361570">
    <property type="component" value="Unassembled WGS sequence"/>
</dbReference>
<proteinExistence type="predicted"/>
<dbReference type="Pfam" id="PF00563">
    <property type="entry name" value="EAL"/>
    <property type="match status" value="1"/>
</dbReference>
<gene>
    <name evidence="5" type="ORF">TEK04_12820</name>
</gene>
<dbReference type="Pfam" id="PF00990">
    <property type="entry name" value="GGDEF"/>
    <property type="match status" value="1"/>
</dbReference>
<reference evidence="5 6" key="1">
    <citation type="submission" date="2024-03" db="EMBL/GenBank/DDBJ databases">
        <title>Draft genome sequence of Klenkia sp. LSe6-5.</title>
        <authorList>
            <person name="Duangmal K."/>
            <person name="Chantavorakit T."/>
        </authorList>
    </citation>
    <scope>NUCLEOTIDE SEQUENCE [LARGE SCALE GENOMIC DNA]</scope>
    <source>
        <strain evidence="5 6">LSe6-5</strain>
    </source>
</reference>
<keyword evidence="2" id="KW-0472">Membrane</keyword>
<dbReference type="SUPFAM" id="SSF55073">
    <property type="entry name" value="Nucleotide cyclase"/>
    <property type="match status" value="1"/>
</dbReference>
<evidence type="ECO:0000256" key="1">
    <source>
        <dbReference type="SAM" id="MobiDB-lite"/>
    </source>
</evidence>
<dbReference type="InterPro" id="IPR035919">
    <property type="entry name" value="EAL_sf"/>
</dbReference>
<keyword evidence="6" id="KW-1185">Reference proteome</keyword>
<sequence>MPRSASPTVARRVLVGLAVVALGRLLLPESLLSDVAYGVVALAASAAAWWAVAAGWRAGTWVASAATLAALGDVLWQLLVWGGMPPGAVSPADALYLTAYLAGGVGVRRLLARASRASRLDRLVDTAAVFLVVVYLEWVLVLGDAVADDRTSVTTRLVLAAYPVLDAWLLALVVRLWFVRSAVRAEARWIALAAVAWFVSDLDYLVGRDLASVLDVGWSVGSLALAASSWAALAARPDGTPTAATAPTHLVTRTQLAVALLPLAAPGVVQLVATTRGQQVDPLPGLLVTGAVLLLAFLRGARQLELQAELRDALQTRAFHDVLTGLPNRALFDDRVAHALARSTRSGGAPVVLSLDLDGFKAVNDTLGHPAGDQLLRQVAARLLARVRPADTVARLGGDEFAVLLEPHRDDDPGQPVALAERLVEALGHPYELDGRTVRVGVSIGLVRAERDGSSTSAALLRDVDTALYRAKDAGKGRVAVFEPTMRSELLLHTRLVDDLPAARAAGQLRVVYQPVVDLDDGGLQGFEALLRWAHPDLGTVLPSVFVPVAEETGDIVAIGRWVLREACTAAAGWRRQPAGAGLTVSVNLSVRQLQDPALVDDVAAVLAATGLSAGALCLELTETALVVDAEHAALVLRGLRGLGVRIAVDDFGTGYSSMSHLRRFPVDVLKIDRSFVAALGADRSAAPVVDGLLELARVMHLDVVAEGVESADQRDHLLAEGCRSAQGWLFSPALERSDADRRVAARGADDPLAAGRPAPAP</sequence>
<dbReference type="PANTHER" id="PTHR44757">
    <property type="entry name" value="DIGUANYLATE CYCLASE DGCP"/>
    <property type="match status" value="1"/>
</dbReference>
<organism evidence="5 6">
    <name type="scientific">Klenkia sesuvii</name>
    <dbReference type="NCBI Taxonomy" id="3103137"/>
    <lineage>
        <taxon>Bacteria</taxon>
        <taxon>Bacillati</taxon>
        <taxon>Actinomycetota</taxon>
        <taxon>Actinomycetes</taxon>
        <taxon>Geodermatophilales</taxon>
        <taxon>Geodermatophilaceae</taxon>
        <taxon>Klenkia</taxon>
    </lineage>
</organism>
<feature type="transmembrane region" description="Helical" evidence="2">
    <location>
        <begin position="123"/>
        <end position="147"/>
    </location>
</feature>
<name>A0ABU8DUW2_9ACTN</name>
<dbReference type="InterPro" id="IPR043128">
    <property type="entry name" value="Rev_trsase/Diguanyl_cyclase"/>
</dbReference>
<feature type="transmembrane region" description="Helical" evidence="2">
    <location>
        <begin position="159"/>
        <end position="177"/>
    </location>
</feature>
<dbReference type="PROSITE" id="PS50883">
    <property type="entry name" value="EAL"/>
    <property type="match status" value="1"/>
</dbReference>
<feature type="transmembrane region" description="Helical" evidence="2">
    <location>
        <begin position="61"/>
        <end position="82"/>
    </location>
</feature>
<dbReference type="CDD" id="cd01948">
    <property type="entry name" value="EAL"/>
    <property type="match status" value="1"/>
</dbReference>
<feature type="transmembrane region" description="Helical" evidence="2">
    <location>
        <begin position="12"/>
        <end position="29"/>
    </location>
</feature>
<feature type="domain" description="EAL" evidence="3">
    <location>
        <begin position="493"/>
        <end position="748"/>
    </location>
</feature>
<accession>A0ABU8DUW2</accession>
<protein>
    <submittedName>
        <fullName evidence="5">EAL domain-containing protein</fullName>
    </submittedName>
</protein>
<keyword evidence="2" id="KW-0812">Transmembrane</keyword>
<dbReference type="PROSITE" id="PS50887">
    <property type="entry name" value="GGDEF"/>
    <property type="match status" value="1"/>
</dbReference>
<feature type="transmembrane region" description="Helical" evidence="2">
    <location>
        <begin position="35"/>
        <end position="54"/>
    </location>
</feature>
<feature type="domain" description="GGDEF" evidence="4">
    <location>
        <begin position="348"/>
        <end position="484"/>
    </location>
</feature>
<comment type="caution">
    <text evidence="5">The sequence shown here is derived from an EMBL/GenBank/DDBJ whole genome shotgun (WGS) entry which is preliminary data.</text>
</comment>
<dbReference type="SMART" id="SM00052">
    <property type="entry name" value="EAL"/>
    <property type="match status" value="1"/>
</dbReference>
<feature type="transmembrane region" description="Helical" evidence="2">
    <location>
        <begin position="94"/>
        <end position="111"/>
    </location>
</feature>
<dbReference type="RefSeq" id="WP_336404736.1">
    <property type="nucleotide sequence ID" value="NZ_JBAPLU010000012.1"/>
</dbReference>
<feature type="region of interest" description="Disordered" evidence="1">
    <location>
        <begin position="741"/>
        <end position="762"/>
    </location>
</feature>
<evidence type="ECO:0000259" key="3">
    <source>
        <dbReference type="PROSITE" id="PS50883"/>
    </source>
</evidence>
<dbReference type="InterPro" id="IPR001633">
    <property type="entry name" value="EAL_dom"/>
</dbReference>
<dbReference type="PANTHER" id="PTHR44757:SF2">
    <property type="entry name" value="BIOFILM ARCHITECTURE MAINTENANCE PROTEIN MBAA"/>
    <property type="match status" value="1"/>
</dbReference>
<dbReference type="CDD" id="cd01949">
    <property type="entry name" value="GGDEF"/>
    <property type="match status" value="1"/>
</dbReference>
<dbReference type="InterPro" id="IPR029787">
    <property type="entry name" value="Nucleotide_cyclase"/>
</dbReference>
<dbReference type="Gene3D" id="3.30.70.270">
    <property type="match status" value="1"/>
</dbReference>
<feature type="compositionally biased region" description="Basic and acidic residues" evidence="1">
    <location>
        <begin position="741"/>
        <end position="750"/>
    </location>
</feature>
<dbReference type="NCBIfam" id="TIGR00254">
    <property type="entry name" value="GGDEF"/>
    <property type="match status" value="1"/>
</dbReference>
<dbReference type="Gene3D" id="3.20.20.450">
    <property type="entry name" value="EAL domain"/>
    <property type="match status" value="1"/>
</dbReference>
<dbReference type="SMART" id="SM00267">
    <property type="entry name" value="GGDEF"/>
    <property type="match status" value="1"/>
</dbReference>
<evidence type="ECO:0000259" key="4">
    <source>
        <dbReference type="PROSITE" id="PS50887"/>
    </source>
</evidence>
<feature type="transmembrane region" description="Helical" evidence="2">
    <location>
        <begin position="285"/>
        <end position="301"/>
    </location>
</feature>
<dbReference type="SUPFAM" id="SSF141868">
    <property type="entry name" value="EAL domain-like"/>
    <property type="match status" value="1"/>
</dbReference>
<dbReference type="EMBL" id="JBAPLU010000012">
    <property type="protein sequence ID" value="MEI4272606.1"/>
    <property type="molecule type" value="Genomic_DNA"/>
</dbReference>
<dbReference type="InterPro" id="IPR000160">
    <property type="entry name" value="GGDEF_dom"/>
</dbReference>
<evidence type="ECO:0000313" key="5">
    <source>
        <dbReference type="EMBL" id="MEI4272606.1"/>
    </source>
</evidence>
<keyword evidence="2" id="KW-1133">Transmembrane helix</keyword>